<dbReference type="AlphaFoldDB" id="A0A1V6NE14"/>
<organism evidence="1 2">
    <name type="scientific">Penicillium polonicum</name>
    <dbReference type="NCBI Taxonomy" id="60169"/>
    <lineage>
        <taxon>Eukaryota</taxon>
        <taxon>Fungi</taxon>
        <taxon>Dikarya</taxon>
        <taxon>Ascomycota</taxon>
        <taxon>Pezizomycotina</taxon>
        <taxon>Eurotiomycetes</taxon>
        <taxon>Eurotiomycetidae</taxon>
        <taxon>Eurotiales</taxon>
        <taxon>Aspergillaceae</taxon>
        <taxon>Penicillium</taxon>
    </lineage>
</organism>
<protein>
    <submittedName>
        <fullName evidence="1">Uncharacterized protein</fullName>
    </submittedName>
</protein>
<evidence type="ECO:0000313" key="1">
    <source>
        <dbReference type="EMBL" id="OQD62807.1"/>
    </source>
</evidence>
<gene>
    <name evidence="1" type="ORF">PENPOL_c011G02837</name>
</gene>
<reference evidence="2" key="1">
    <citation type="journal article" date="2017" name="Nat. Microbiol.">
        <title>Global analysis of biosynthetic gene clusters reveals vast potential of secondary metabolite production in Penicillium species.</title>
        <authorList>
            <person name="Nielsen J.C."/>
            <person name="Grijseels S."/>
            <person name="Prigent S."/>
            <person name="Ji B."/>
            <person name="Dainat J."/>
            <person name="Nielsen K.F."/>
            <person name="Frisvad J.C."/>
            <person name="Workman M."/>
            <person name="Nielsen J."/>
        </authorList>
    </citation>
    <scope>NUCLEOTIDE SEQUENCE [LARGE SCALE GENOMIC DNA]</scope>
    <source>
        <strain evidence="2">IBT 4502</strain>
    </source>
</reference>
<dbReference type="Proteomes" id="UP000191408">
    <property type="component" value="Unassembled WGS sequence"/>
</dbReference>
<name>A0A1V6NE14_PENPO</name>
<evidence type="ECO:0000313" key="2">
    <source>
        <dbReference type="Proteomes" id="UP000191408"/>
    </source>
</evidence>
<accession>A0A1V6NE14</accession>
<keyword evidence="2" id="KW-1185">Reference proteome</keyword>
<comment type="caution">
    <text evidence="1">The sequence shown here is derived from an EMBL/GenBank/DDBJ whole genome shotgun (WGS) entry which is preliminary data.</text>
</comment>
<dbReference type="EMBL" id="MDYM01000011">
    <property type="protein sequence ID" value="OQD62807.1"/>
    <property type="molecule type" value="Genomic_DNA"/>
</dbReference>
<proteinExistence type="predicted"/>
<sequence length="141" mass="14914">MACPALLFVPPPVRVPVPVPVVDVARGTRCLDSRPIRRIDLSATLRTPGIQSQINLDESTLLIQNTVTLVCVRFSISSSSPIWHALSTLNVSATVADAPSVSTSVSESAGGFSVLSPRRTLSSPLQGLRDTLLIVQTMVPG</sequence>